<dbReference type="InterPro" id="IPR003593">
    <property type="entry name" value="AAA+_ATPase"/>
</dbReference>
<keyword evidence="5" id="KW-0997">Cell inner membrane</keyword>
<reference evidence="10 11" key="1">
    <citation type="submission" date="2012-03" db="EMBL/GenBank/DDBJ databases">
        <authorList>
            <person name="Harkins D.M."/>
            <person name="Madupu R."/>
            <person name="Durkin A.S."/>
            <person name="Torralba M."/>
            <person name="Methe B."/>
            <person name="Sutton G.G."/>
            <person name="Nelson K.E."/>
        </authorList>
    </citation>
    <scope>NUCLEOTIDE SEQUENCE [LARGE SCALE GENOMIC DNA]</scope>
    <source>
        <strain evidence="10 11">CCUG 2042</strain>
    </source>
</reference>
<keyword evidence="4" id="KW-1003">Cell membrane</keyword>
<dbReference type="EMBL" id="AJSX01000022">
    <property type="protein sequence ID" value="EIJ70127.1"/>
    <property type="molecule type" value="Genomic_DNA"/>
</dbReference>
<proteinExistence type="inferred from homology"/>
<keyword evidence="6" id="KW-0547">Nucleotide-binding</keyword>
<evidence type="ECO:0000256" key="3">
    <source>
        <dbReference type="ARBA" id="ARBA00022448"/>
    </source>
</evidence>
<dbReference type="SUPFAM" id="SSF52540">
    <property type="entry name" value="P-loop containing nucleoside triphosphate hydrolases"/>
    <property type="match status" value="1"/>
</dbReference>
<evidence type="ECO:0000256" key="5">
    <source>
        <dbReference type="ARBA" id="ARBA00022519"/>
    </source>
</evidence>
<evidence type="ECO:0000313" key="11">
    <source>
        <dbReference type="Proteomes" id="UP000006457"/>
    </source>
</evidence>
<gene>
    <name evidence="10" type="primary">sapF</name>
    <name evidence="10" type="ORF">HMPREF1052_1599</name>
</gene>
<dbReference type="GO" id="GO:0055085">
    <property type="term" value="P:transmembrane transport"/>
    <property type="evidence" value="ECO:0007669"/>
    <property type="project" value="UniProtKB-ARBA"/>
</dbReference>
<dbReference type="OrthoDB" id="9784450at2"/>
<dbReference type="GO" id="GO:0016887">
    <property type="term" value="F:ATP hydrolysis activity"/>
    <property type="evidence" value="ECO:0007669"/>
    <property type="project" value="InterPro"/>
</dbReference>
<evidence type="ECO:0000256" key="6">
    <source>
        <dbReference type="ARBA" id="ARBA00022741"/>
    </source>
</evidence>
<evidence type="ECO:0000256" key="2">
    <source>
        <dbReference type="ARBA" id="ARBA00005417"/>
    </source>
</evidence>
<organism evidence="10 11">
    <name type="scientific">Pasteurella bettyae CCUG 2042</name>
    <dbReference type="NCBI Taxonomy" id="1095749"/>
    <lineage>
        <taxon>Bacteria</taxon>
        <taxon>Pseudomonadati</taxon>
        <taxon>Pseudomonadota</taxon>
        <taxon>Gammaproteobacteria</taxon>
        <taxon>Pasteurellales</taxon>
        <taxon>Pasteurellaceae</taxon>
        <taxon>Pasteurella</taxon>
    </lineage>
</organism>
<dbReference type="InterPro" id="IPR050319">
    <property type="entry name" value="ABC_transp_ATP-bind"/>
</dbReference>
<dbReference type="RefSeq" id="WP_005760025.1">
    <property type="nucleotide sequence ID" value="NZ_AJSX01000022.1"/>
</dbReference>
<dbReference type="InterPro" id="IPR003439">
    <property type="entry name" value="ABC_transporter-like_ATP-bd"/>
</dbReference>
<protein>
    <submittedName>
        <fullName evidence="10">Peptide transport system ATP-binding protein SapF</fullName>
    </submittedName>
</protein>
<name>I3DEI4_9PAST</name>
<evidence type="ECO:0000259" key="9">
    <source>
        <dbReference type="PROSITE" id="PS50893"/>
    </source>
</evidence>
<accession>I3DEI4</accession>
<comment type="subcellular location">
    <subcellularLocation>
        <location evidence="1">Cell inner membrane</location>
        <topology evidence="1">Peripheral membrane protein</topology>
    </subcellularLocation>
</comment>
<dbReference type="GO" id="GO:0005524">
    <property type="term" value="F:ATP binding"/>
    <property type="evidence" value="ECO:0007669"/>
    <property type="project" value="UniProtKB-KW"/>
</dbReference>
<dbReference type="eggNOG" id="COG4172">
    <property type="taxonomic scope" value="Bacteria"/>
</dbReference>
<evidence type="ECO:0000256" key="1">
    <source>
        <dbReference type="ARBA" id="ARBA00004417"/>
    </source>
</evidence>
<keyword evidence="3" id="KW-0813">Transport</keyword>
<dbReference type="Proteomes" id="UP000006457">
    <property type="component" value="Unassembled WGS sequence"/>
</dbReference>
<dbReference type="SMART" id="SM00382">
    <property type="entry name" value="AAA"/>
    <property type="match status" value="1"/>
</dbReference>
<evidence type="ECO:0000256" key="7">
    <source>
        <dbReference type="ARBA" id="ARBA00022840"/>
    </source>
</evidence>
<comment type="caution">
    <text evidence="10">The sequence shown here is derived from an EMBL/GenBank/DDBJ whole genome shotgun (WGS) entry which is preliminary data.</text>
</comment>
<keyword evidence="8" id="KW-0472">Membrane</keyword>
<sequence length="268" mass="29994">MSSLLQVQSLSKSFGRKSRLFGKNDVKAVQNVSFTLEKKQMLAIIGKNGSGKSTLAKMIVGITEPTSGNILFNGSSLVYGDYQRRANHIRMVFQDTNNAFNPRLNVGQTLDDPLRLLTTLNEKGRNERIFDTLYLVGLSAEHANIPIHTLTMSQKQRVALARAIILEPEIIIIDDAIGFLDASVKTQLTNLLLDLQERLGLSYIYVGQHLGIIKHCADQLLVMDNGEMIEYGSTREILTHPQNDITKRLIESYFGKLLTDSSWQNTQT</sequence>
<evidence type="ECO:0000256" key="8">
    <source>
        <dbReference type="ARBA" id="ARBA00023136"/>
    </source>
</evidence>
<dbReference type="InterPro" id="IPR027417">
    <property type="entry name" value="P-loop_NTPase"/>
</dbReference>
<evidence type="ECO:0000313" key="10">
    <source>
        <dbReference type="EMBL" id="EIJ70127.1"/>
    </source>
</evidence>
<dbReference type="GO" id="GO:0005886">
    <property type="term" value="C:plasma membrane"/>
    <property type="evidence" value="ECO:0007669"/>
    <property type="project" value="UniProtKB-SubCell"/>
</dbReference>
<dbReference type="PATRIC" id="fig|1095749.3.peg.928"/>
<dbReference type="AlphaFoldDB" id="I3DEI4"/>
<dbReference type="PANTHER" id="PTHR43776">
    <property type="entry name" value="TRANSPORT ATP-BINDING PROTEIN"/>
    <property type="match status" value="1"/>
</dbReference>
<feature type="domain" description="ABC transporter" evidence="9">
    <location>
        <begin position="5"/>
        <end position="250"/>
    </location>
</feature>
<dbReference type="PANTHER" id="PTHR43776:SF4">
    <property type="entry name" value="PUTRESCINE EXPORT SYSTEM ATP-BINDING PROTEIN SAPF"/>
    <property type="match status" value="1"/>
</dbReference>
<comment type="similarity">
    <text evidence="2">Belongs to the ABC transporter superfamily.</text>
</comment>
<dbReference type="Pfam" id="PF00005">
    <property type="entry name" value="ABC_tran"/>
    <property type="match status" value="1"/>
</dbReference>
<keyword evidence="11" id="KW-1185">Reference proteome</keyword>
<evidence type="ECO:0000256" key="4">
    <source>
        <dbReference type="ARBA" id="ARBA00022475"/>
    </source>
</evidence>
<dbReference type="Gene3D" id="3.40.50.300">
    <property type="entry name" value="P-loop containing nucleotide triphosphate hydrolases"/>
    <property type="match status" value="1"/>
</dbReference>
<dbReference type="PROSITE" id="PS50893">
    <property type="entry name" value="ABC_TRANSPORTER_2"/>
    <property type="match status" value="1"/>
</dbReference>
<keyword evidence="7 10" id="KW-0067">ATP-binding</keyword>